<dbReference type="PANTHER" id="PTHR47447">
    <property type="entry name" value="OS03G0856100 PROTEIN"/>
    <property type="match status" value="1"/>
</dbReference>
<evidence type="ECO:0000256" key="5">
    <source>
        <dbReference type="ARBA" id="ARBA00044493"/>
    </source>
</evidence>
<comment type="subunit">
    <text evidence="6">Binds to mitochondrial small subunit 15S rRNA.</text>
</comment>
<feature type="compositionally biased region" description="Low complexity" evidence="8">
    <location>
        <begin position="585"/>
        <end position="599"/>
    </location>
</feature>
<feature type="region of interest" description="Disordered" evidence="8">
    <location>
        <begin position="580"/>
        <end position="599"/>
    </location>
</feature>
<organism evidence="9 10">
    <name type="scientific">[Candida] subhashii</name>
    <dbReference type="NCBI Taxonomy" id="561895"/>
    <lineage>
        <taxon>Eukaryota</taxon>
        <taxon>Fungi</taxon>
        <taxon>Dikarya</taxon>
        <taxon>Ascomycota</taxon>
        <taxon>Saccharomycotina</taxon>
        <taxon>Pichiomycetes</taxon>
        <taxon>Debaryomycetaceae</taxon>
        <taxon>Spathaspora</taxon>
    </lineage>
</organism>
<dbReference type="Pfam" id="PF01535">
    <property type="entry name" value="PPR"/>
    <property type="match status" value="1"/>
</dbReference>
<reference evidence="9 10" key="1">
    <citation type="journal article" date="2021" name="DNA Res.">
        <title>Genome analysis of Candida subhashii reveals its hybrid nature and dual mitochondrial genome conformations.</title>
        <authorList>
            <person name="Mixao V."/>
            <person name="Hegedusova E."/>
            <person name="Saus E."/>
            <person name="Pryszcz L.P."/>
            <person name="Cillingova A."/>
            <person name="Nosek J."/>
            <person name="Gabaldon T."/>
        </authorList>
    </citation>
    <scope>NUCLEOTIDE SEQUENCE [LARGE SCALE GENOMIC DNA]</scope>
    <source>
        <strain evidence="9 10">CBS 10753</strain>
    </source>
</reference>
<feature type="compositionally biased region" description="Low complexity" evidence="8">
    <location>
        <begin position="43"/>
        <end position="58"/>
    </location>
</feature>
<dbReference type="Proteomes" id="UP000694255">
    <property type="component" value="Unassembled WGS sequence"/>
</dbReference>
<evidence type="ECO:0000256" key="8">
    <source>
        <dbReference type="SAM" id="MobiDB-lite"/>
    </source>
</evidence>
<dbReference type="GO" id="GO:0008380">
    <property type="term" value="P:RNA splicing"/>
    <property type="evidence" value="ECO:0007669"/>
    <property type="project" value="UniProtKB-KW"/>
</dbReference>
<dbReference type="GeneID" id="73466870"/>
<evidence type="ECO:0000256" key="3">
    <source>
        <dbReference type="ARBA" id="ARBA00022737"/>
    </source>
</evidence>
<dbReference type="Pfam" id="PF13041">
    <property type="entry name" value="PPR_2"/>
    <property type="match status" value="1"/>
</dbReference>
<comment type="caution">
    <text evidence="9">The sequence shown here is derived from an EMBL/GenBank/DDBJ whole genome shotgun (WGS) entry which is preliminary data.</text>
</comment>
<evidence type="ECO:0000256" key="6">
    <source>
        <dbReference type="ARBA" id="ARBA00044511"/>
    </source>
</evidence>
<feature type="region of interest" description="Disordered" evidence="8">
    <location>
        <begin position="37"/>
        <end position="62"/>
    </location>
</feature>
<accession>A0A8J5V453</accession>
<comment type="subcellular location">
    <subcellularLocation>
        <location evidence="1">Mitochondrion</location>
    </subcellularLocation>
</comment>
<evidence type="ECO:0000256" key="4">
    <source>
        <dbReference type="ARBA" id="ARBA00023187"/>
    </source>
</evidence>
<evidence type="ECO:0000256" key="7">
    <source>
        <dbReference type="PROSITE-ProRule" id="PRU00708"/>
    </source>
</evidence>
<keyword evidence="4" id="KW-0508">mRNA splicing</keyword>
<dbReference type="PANTHER" id="PTHR47447:SF17">
    <property type="entry name" value="OS12G0638900 PROTEIN"/>
    <property type="match status" value="1"/>
</dbReference>
<evidence type="ECO:0000313" key="10">
    <source>
        <dbReference type="Proteomes" id="UP000694255"/>
    </source>
</evidence>
<keyword evidence="10" id="KW-1185">Reference proteome</keyword>
<evidence type="ECO:0000256" key="2">
    <source>
        <dbReference type="ARBA" id="ARBA00006192"/>
    </source>
</evidence>
<comment type="function">
    <text evidence="5">Regulates mitochondrial small subunit maturation by controlling 15S rRNA 5'-end processing. Localizes to the 5' precursor of the 15S rRNA in a position that is subsequently occupied by mS47 in the mature yeast mtSSU. Uses structure and sequence-specific RNA recognition, binding to a single-stranded region of the precursor and specifically recognizing bases -6 to -1. The exchange of Ccm1 for mS47 is coupled to the irreversible removal of precursor rRNA that is accompanied by conformational changes of the mitoribosomal proteins uS5m and mS26. These conformational changes signal completion of 5'-end rRNA processing through protection of the mature 5'-end of the 15S rRNA and stabilization of mS47. The removal of the 5' precursor together with the dissociation of Ccm1 may be catalyzed by the 5'-3' exoribonuclease Pet127. Involved in the specific removal of group I introns in mitochondrial encoded transcripts.</text>
</comment>
<evidence type="ECO:0000313" key="9">
    <source>
        <dbReference type="EMBL" id="KAG7666395.1"/>
    </source>
</evidence>
<dbReference type="AlphaFoldDB" id="A0A8J5V453"/>
<proteinExistence type="inferred from homology"/>
<keyword evidence="3" id="KW-0677">Repeat</keyword>
<dbReference type="InterPro" id="IPR002885">
    <property type="entry name" value="PPR_rpt"/>
</dbReference>
<dbReference type="NCBIfam" id="TIGR00756">
    <property type="entry name" value="PPR"/>
    <property type="match status" value="2"/>
</dbReference>
<dbReference type="PROSITE" id="PS51375">
    <property type="entry name" value="PPR"/>
    <property type="match status" value="2"/>
</dbReference>
<evidence type="ECO:0000256" key="1">
    <source>
        <dbReference type="ARBA" id="ARBA00004173"/>
    </source>
</evidence>
<sequence>MLRYSNSGHLTHLLKRPGVATLTIVPQRNLFVLSEQQKKLRLKSPSSKKPSTKYPTPKQAISEEPIREADTNFRKQFSELKHFTSQISDRLHAKDTLDIPTKLLNKAAEDIYETAIRKNGKGIAESDSESVAESDSMSVSQIPTASITVSEKPLKLDPKIANRLGLAVEYLASNQVKNWPMILDQLEKGGGLKGLTAKEIFRFIQNIPANQLVTLLPDIENMHQSAGVKISRGTYRLFLRALITGTKVKPSVLKLFEYYIHKMQMIGELRPDDYGFLIEAYFKASRLDKVEQTLREMKKKDIPLGKQHYELVMRGYGFNEKEHSKALQIFDGMKFLSQETKPDQAQYNAIIRSCAMNGEIEKALDLYQEMLTNNIPPDMRIISTLAVGCSRSQYLKPRAWEFMFQIYDNKWTPDIQTYTEFIYLAAQDGDVDMARALFYKLLETKLVTPYALGHLLLAYSKFIPLNERKKPFKILDLERGKNFRRNLVSEIDFTKPVLDFAFLPYSSLSEPSHVLAESNALWAYIVSSAPDLIGSELVGSYLNIAANLGDMAEFKDRYYSTTYFDKSGLPRTREVEIIEEDSSTQQIQSEESPLPSSLSEEQSEIKSPFLIQLQQLSQTDRYKIPRESMKYMIAVKAAGANQDLKFLNEIIKERGEYRRTDAYKAIKPKEQKRLDFEFAKCLVQAYTKMNLLDDALGVVVSSRHNFNWSWRQLSPLSTAASKIGNIWMTNTLRDIVSEGQIAHGGKVTKQQYQVASLRNKDRRKVWRNV</sequence>
<gene>
    <name evidence="9" type="ORF">J8A68_000069</name>
</gene>
<comment type="similarity">
    <text evidence="2">Belongs to the CCM1 family.</text>
</comment>
<feature type="repeat" description="PPR" evidence="7">
    <location>
        <begin position="343"/>
        <end position="377"/>
    </location>
</feature>
<feature type="repeat" description="PPR" evidence="7">
    <location>
        <begin position="270"/>
        <end position="304"/>
    </location>
</feature>
<dbReference type="EMBL" id="JAGSYN010000006">
    <property type="protein sequence ID" value="KAG7666395.1"/>
    <property type="molecule type" value="Genomic_DNA"/>
</dbReference>
<dbReference type="RefSeq" id="XP_049266623.1">
    <property type="nucleotide sequence ID" value="XM_049410334.1"/>
</dbReference>
<name>A0A8J5V453_9ASCO</name>
<keyword evidence="4" id="KW-0507">mRNA processing</keyword>
<dbReference type="GO" id="GO:0005739">
    <property type="term" value="C:mitochondrion"/>
    <property type="evidence" value="ECO:0007669"/>
    <property type="project" value="UniProtKB-SubCell"/>
</dbReference>
<dbReference type="OrthoDB" id="185373at2759"/>
<protein>
    <submittedName>
        <fullName evidence="9">CCM1</fullName>
    </submittedName>
</protein>